<protein>
    <submittedName>
        <fullName evidence="3">Putative DNA polymerase</fullName>
    </submittedName>
</protein>
<dbReference type="SUPFAM" id="SSF56672">
    <property type="entry name" value="DNA/RNA polymerases"/>
    <property type="match status" value="1"/>
</dbReference>
<dbReference type="InterPro" id="IPR002298">
    <property type="entry name" value="DNA_polymerase_A"/>
</dbReference>
<proteinExistence type="predicted"/>
<dbReference type="PANTHER" id="PTHR10133:SF27">
    <property type="entry name" value="DNA POLYMERASE NU"/>
    <property type="match status" value="1"/>
</dbReference>
<evidence type="ECO:0000313" key="5">
    <source>
        <dbReference type="EMBL" id="QJH96094.1"/>
    </source>
</evidence>
<dbReference type="GO" id="GO:0006261">
    <property type="term" value="P:DNA-templated DNA replication"/>
    <property type="evidence" value="ECO:0007669"/>
    <property type="project" value="InterPro"/>
</dbReference>
<dbReference type="Gene3D" id="1.10.150.20">
    <property type="entry name" value="5' to 3' exonuclease, C-terminal subdomain"/>
    <property type="match status" value="1"/>
</dbReference>
<dbReference type="SMART" id="SM00482">
    <property type="entry name" value="POLAc"/>
    <property type="match status" value="1"/>
</dbReference>
<reference evidence="3" key="1">
    <citation type="submission" date="2020-03" db="EMBL/GenBank/DDBJ databases">
        <title>The deep terrestrial virosphere.</title>
        <authorList>
            <person name="Holmfeldt K."/>
            <person name="Nilsson E."/>
            <person name="Simone D."/>
            <person name="Lopez-Fernandez M."/>
            <person name="Wu X."/>
            <person name="de Brujin I."/>
            <person name="Lundin D."/>
            <person name="Andersson A."/>
            <person name="Bertilsson S."/>
            <person name="Dopson M."/>
        </authorList>
    </citation>
    <scope>NUCLEOTIDE SEQUENCE</scope>
    <source>
        <strain evidence="4">MM415B01809</strain>
        <strain evidence="3">TM448A00767</strain>
        <strain evidence="5">TM448B00617</strain>
    </source>
</reference>
<dbReference type="Gene3D" id="3.30.70.370">
    <property type="match status" value="1"/>
</dbReference>
<dbReference type="PRINTS" id="PR00868">
    <property type="entry name" value="DNAPOLI"/>
</dbReference>
<dbReference type="Pfam" id="PF01612">
    <property type="entry name" value="DNA_pol_A_exo1"/>
    <property type="match status" value="1"/>
</dbReference>
<evidence type="ECO:0000259" key="2">
    <source>
        <dbReference type="SMART" id="SM00482"/>
    </source>
</evidence>
<dbReference type="InterPro" id="IPR043502">
    <property type="entry name" value="DNA/RNA_pol_sf"/>
</dbReference>
<dbReference type="PANTHER" id="PTHR10133">
    <property type="entry name" value="DNA POLYMERASE I"/>
    <property type="match status" value="1"/>
</dbReference>
<dbReference type="EMBL" id="MT144064">
    <property type="protein sequence ID" value="QJA47947.1"/>
    <property type="molecule type" value="Genomic_DNA"/>
</dbReference>
<dbReference type="InterPro" id="IPR012337">
    <property type="entry name" value="RNaseH-like_sf"/>
</dbReference>
<dbReference type="GO" id="GO:0006302">
    <property type="term" value="P:double-strand break repair"/>
    <property type="evidence" value="ECO:0007669"/>
    <property type="project" value="TreeGrafter"/>
</dbReference>
<dbReference type="InterPro" id="IPR036397">
    <property type="entry name" value="RNaseH_sf"/>
</dbReference>
<name>A0A6H1ZKU6_9ZZZZ</name>
<dbReference type="InterPro" id="IPR005122">
    <property type="entry name" value="Uracil-DNA_glycosylase-like"/>
</dbReference>
<dbReference type="Pfam" id="PF03167">
    <property type="entry name" value="UDG"/>
    <property type="match status" value="1"/>
</dbReference>
<keyword evidence="1" id="KW-0235">DNA replication</keyword>
<dbReference type="InterPro" id="IPR002562">
    <property type="entry name" value="3'-5'_exonuclease_dom"/>
</dbReference>
<dbReference type="AlphaFoldDB" id="A0A6H1ZKU6"/>
<dbReference type="Gene3D" id="3.30.420.10">
    <property type="entry name" value="Ribonuclease H-like superfamily/Ribonuclease H"/>
    <property type="match status" value="1"/>
</dbReference>
<dbReference type="InterPro" id="IPR036895">
    <property type="entry name" value="Uracil-DNA_glycosylase-like_sf"/>
</dbReference>
<dbReference type="GO" id="GO:0003677">
    <property type="term" value="F:DNA binding"/>
    <property type="evidence" value="ECO:0007669"/>
    <property type="project" value="InterPro"/>
</dbReference>
<evidence type="ECO:0000256" key="1">
    <source>
        <dbReference type="ARBA" id="ARBA00022705"/>
    </source>
</evidence>
<evidence type="ECO:0000313" key="4">
    <source>
        <dbReference type="EMBL" id="QJA56672.1"/>
    </source>
</evidence>
<dbReference type="Gene3D" id="1.20.1060.10">
    <property type="entry name" value="Taq DNA Polymerase, Chain T, domain 4"/>
    <property type="match status" value="1"/>
</dbReference>
<dbReference type="EMBL" id="MT141233">
    <property type="protein sequence ID" value="QJA56672.1"/>
    <property type="molecule type" value="Genomic_DNA"/>
</dbReference>
<dbReference type="SUPFAM" id="SSF52141">
    <property type="entry name" value="Uracil-DNA glycosylase-like"/>
    <property type="match status" value="1"/>
</dbReference>
<dbReference type="Pfam" id="PF00476">
    <property type="entry name" value="DNA_pol_A"/>
    <property type="match status" value="1"/>
</dbReference>
<dbReference type="GO" id="GO:0003887">
    <property type="term" value="F:DNA-directed DNA polymerase activity"/>
    <property type="evidence" value="ECO:0007669"/>
    <property type="project" value="InterPro"/>
</dbReference>
<accession>A0A6H1ZKU6</accession>
<dbReference type="InterPro" id="IPR001098">
    <property type="entry name" value="DNA-dir_DNA_pol_A_palm_dom"/>
</dbReference>
<dbReference type="GO" id="GO:0008408">
    <property type="term" value="F:3'-5' exonuclease activity"/>
    <property type="evidence" value="ECO:0007669"/>
    <property type="project" value="InterPro"/>
</dbReference>
<feature type="domain" description="DNA-directed DNA polymerase family A palm" evidence="2">
    <location>
        <begin position="538"/>
        <end position="761"/>
    </location>
</feature>
<dbReference type="Gene3D" id="3.40.470.10">
    <property type="entry name" value="Uracil-DNA glycosylase-like domain"/>
    <property type="match status" value="1"/>
</dbReference>
<dbReference type="EMBL" id="MT144639">
    <property type="protein sequence ID" value="QJH96094.1"/>
    <property type="molecule type" value="Genomic_DNA"/>
</dbReference>
<gene>
    <name evidence="4" type="ORF">MM415B01809_0004</name>
    <name evidence="3" type="ORF">TM448A00767_0014</name>
    <name evidence="5" type="ORF">TM448B00617_0019</name>
</gene>
<sequence>MKKLYVPPSGNLDAKLAGCGEQPGQHEIRARPPKPFIGPAGQGLDQCLLMTKILRRDLYLTNVIKDLDHPLKHYIDIGTYGKVTVSMEGHQYIKELGDELSRLNLNCVIAFGNISMYALCSRVGITKWRGSVLESTLVPNLKVVPTFHPATFIPPKFNFINKPLICEDLLRAKYESEFKEIRRTARNIFIKPTYNESISYLNHCYECGCRGQTIAIDIEVINREVDCISFGYSPTDSISIPFRCQEGDYFTPNQEHEIMLLVAKIIQSEKISKVGASFIFDTQFLFHKYGIVPRGPLHCTQIAQKIAFPDLPAGLDAVTTMHTDIPYYKQDGKQWMKMGVGTWENWWTYNGMDSIVPVEALPKQLAVLKQQGNELTYERQSKLIKPLIYMSEHGIRVDVQGMLDYKNEQQCTLDNLAEKLNEEVGYSINYNSPAQLKNYFYNELGHQPYKKKGTGGSYTVTTDVDALKRLSRKGVHAAQLMLDIRSLSKRISTYLNIGKVDIDGRYRSSYKPVGAETGRLSSGETIFGTGGNQQNWPHDLLRFFLFDEGYIGYSIDLSQIENRIVAYVGGVLPQIEAFEQGIDLHRLTASVIFGKSYNEISDEDGSSTLGDGRQSERFWGKKSNHATNYDVGYKTFALKNEMSEIEAKATLERVHQGYPQIRGGFHQIIQNMLKHNRTVTNLFGRTRLFLGPIIPSYPFVPAGVCQNTYREAYAQLPQSTCADKINEQGVEYIYYNQHLFKPIELLTQVHDSIVFQIPLSVPWIDHARMLLLIKESLETPLKWHGISFPTPCDIAIGFNMYKKEMIEIKSKKIPGNLNLFADKLKEIYDELTTRQLLKSTKPSFNNQSL</sequence>
<evidence type="ECO:0000313" key="3">
    <source>
        <dbReference type="EMBL" id="QJA47947.1"/>
    </source>
</evidence>
<dbReference type="SUPFAM" id="SSF53098">
    <property type="entry name" value="Ribonuclease H-like"/>
    <property type="match status" value="1"/>
</dbReference>
<organism evidence="3">
    <name type="scientific">viral metagenome</name>
    <dbReference type="NCBI Taxonomy" id="1070528"/>
    <lineage>
        <taxon>unclassified sequences</taxon>
        <taxon>metagenomes</taxon>
        <taxon>organismal metagenomes</taxon>
    </lineage>
</organism>